<dbReference type="InterPro" id="IPR006204">
    <property type="entry name" value="GHMP_kinase_N_dom"/>
</dbReference>
<dbReference type="InterPro" id="IPR020568">
    <property type="entry name" value="Ribosomal_Su5_D2-typ_SF"/>
</dbReference>
<reference evidence="6" key="1">
    <citation type="submission" date="2018-05" db="EMBL/GenBank/DDBJ databases">
        <authorList>
            <person name="Lanie J.A."/>
            <person name="Ng W.-L."/>
            <person name="Kazmierczak K.M."/>
            <person name="Andrzejewski T.M."/>
            <person name="Davidsen T.M."/>
            <person name="Wayne K.J."/>
            <person name="Tettelin H."/>
            <person name="Glass J.I."/>
            <person name="Rusch D."/>
            <person name="Podicherti R."/>
            <person name="Tsui H.-C.T."/>
            <person name="Winkler M.E."/>
        </authorList>
    </citation>
    <scope>NUCLEOTIDE SEQUENCE</scope>
</reference>
<evidence type="ECO:0000313" key="6">
    <source>
        <dbReference type="EMBL" id="SVD74464.1"/>
    </source>
</evidence>
<proteinExistence type="predicted"/>
<protein>
    <recommendedName>
        <fullName evidence="5">GHMP kinase N-terminal domain-containing protein</fullName>
    </recommendedName>
</protein>
<name>A0A382XUB4_9ZZZZ</name>
<gene>
    <name evidence="6" type="ORF">METZ01_LOCUS427318</name>
</gene>
<dbReference type="Pfam" id="PF00288">
    <property type="entry name" value="GHMP_kinases_N"/>
    <property type="match status" value="1"/>
</dbReference>
<organism evidence="6">
    <name type="scientific">marine metagenome</name>
    <dbReference type="NCBI Taxonomy" id="408172"/>
    <lineage>
        <taxon>unclassified sequences</taxon>
        <taxon>metagenomes</taxon>
        <taxon>ecological metagenomes</taxon>
    </lineage>
</organism>
<keyword evidence="1" id="KW-0808">Transferase</keyword>
<dbReference type="AlphaFoldDB" id="A0A382XUB4"/>
<dbReference type="EMBL" id="UINC01170429">
    <property type="protein sequence ID" value="SVD74464.1"/>
    <property type="molecule type" value="Genomic_DNA"/>
</dbReference>
<accession>A0A382XUB4</accession>
<keyword evidence="2" id="KW-0547">Nucleotide-binding</keyword>
<keyword evidence="3" id="KW-0418">Kinase</keyword>
<evidence type="ECO:0000256" key="2">
    <source>
        <dbReference type="ARBA" id="ARBA00022741"/>
    </source>
</evidence>
<dbReference type="GO" id="GO:0005524">
    <property type="term" value="F:ATP binding"/>
    <property type="evidence" value="ECO:0007669"/>
    <property type="project" value="UniProtKB-KW"/>
</dbReference>
<evidence type="ECO:0000259" key="5">
    <source>
        <dbReference type="Pfam" id="PF00288"/>
    </source>
</evidence>
<dbReference type="InterPro" id="IPR014721">
    <property type="entry name" value="Ribsml_uS5_D2-typ_fold_subgr"/>
</dbReference>
<evidence type="ECO:0000256" key="3">
    <source>
        <dbReference type="ARBA" id="ARBA00022777"/>
    </source>
</evidence>
<feature type="domain" description="GHMP kinase N-terminal" evidence="5">
    <location>
        <begin position="47"/>
        <end position="121"/>
    </location>
</feature>
<keyword evidence="4" id="KW-0067">ATP-binding</keyword>
<feature type="non-terminal residue" evidence="6">
    <location>
        <position position="134"/>
    </location>
</feature>
<sequence>MRNSNLHEVESLIVPIDLFDEIGIKINDKEYDEIIFKDNSDLSKNSTVHKALLCLRRNTGLDKYFDISVNKCIPIQAGLGGGSSDAAAVMVSISNMLGLSLPDFATIAKDVGSDVPFFINGKTSKIKGIGDKIK</sequence>
<dbReference type="PANTHER" id="PTHR43527:SF2">
    <property type="entry name" value="4-DIPHOSPHOCYTIDYL-2-C-METHYL-D-ERYTHRITOL KINASE, CHLOROPLASTIC"/>
    <property type="match status" value="1"/>
</dbReference>
<dbReference type="PANTHER" id="PTHR43527">
    <property type="entry name" value="4-DIPHOSPHOCYTIDYL-2-C-METHYL-D-ERYTHRITOL KINASE, CHLOROPLASTIC"/>
    <property type="match status" value="1"/>
</dbReference>
<evidence type="ECO:0000256" key="1">
    <source>
        <dbReference type="ARBA" id="ARBA00022679"/>
    </source>
</evidence>
<dbReference type="Gene3D" id="3.30.230.10">
    <property type="match status" value="1"/>
</dbReference>
<dbReference type="GO" id="GO:0050515">
    <property type="term" value="F:4-(cytidine 5'-diphospho)-2-C-methyl-D-erythritol kinase activity"/>
    <property type="evidence" value="ECO:0007669"/>
    <property type="project" value="TreeGrafter"/>
</dbReference>
<dbReference type="SUPFAM" id="SSF54211">
    <property type="entry name" value="Ribosomal protein S5 domain 2-like"/>
    <property type="match status" value="1"/>
</dbReference>
<evidence type="ECO:0000256" key="4">
    <source>
        <dbReference type="ARBA" id="ARBA00022840"/>
    </source>
</evidence>